<keyword evidence="2" id="KW-1185">Reference proteome</keyword>
<accession>A0ABQ9ICB3</accession>
<comment type="caution">
    <text evidence="1">The sequence shown here is derived from an EMBL/GenBank/DDBJ whole genome shotgun (WGS) entry which is preliminary data.</text>
</comment>
<gene>
    <name evidence="1" type="ORF">PR048_006490</name>
</gene>
<protein>
    <submittedName>
        <fullName evidence="1">Uncharacterized protein</fullName>
    </submittedName>
</protein>
<proteinExistence type="predicted"/>
<sequence length="419" mass="46007">MVKKRRSNTGDTNTHAYCLIAPTRKTRSVSVQKVLKIVLWPRVDTRTEKKFRGGTHDYQALMGEQHVAKDCSRCFAHSGDAALDARASVALSVRSPLCHVASGAVGRKVLKGQDYLYVDSRLSTYSYLYFQEASAAAAVACFSRTNLTVYFSPWRADTGPAGRAPGGPSRQRLTRSRCSAASRGSFPSLVKCSRAANHSLLALSSHFSNQTVKKEKITPCVTLGIVPDDAAGRRVFSGISRFPPTLSFRRCSTLTSIALIGSQGLAVKSRRNLFTHSCVTRMVVFCVQLQTPTIYGGGSVTNRSFGNNTSCFFKSWGACRSSTLTGEWVRIMVLFHGRPMRYPLPHLAVETVLKRGTSRKGSSLESYSAQQLVDDTVENQFVTEDKPQTVHSDDLYVTTVTNSKINCTTSFSLARHFAL</sequence>
<dbReference type="Proteomes" id="UP001159363">
    <property type="component" value="Chromosome 2"/>
</dbReference>
<reference evidence="1 2" key="1">
    <citation type="submission" date="2023-02" db="EMBL/GenBank/DDBJ databases">
        <title>LHISI_Scaffold_Assembly.</title>
        <authorList>
            <person name="Stuart O.P."/>
            <person name="Cleave R."/>
            <person name="Magrath M.J.L."/>
            <person name="Mikheyev A.S."/>
        </authorList>
    </citation>
    <scope>NUCLEOTIDE SEQUENCE [LARGE SCALE GENOMIC DNA]</scope>
    <source>
        <strain evidence="1">Daus_M_001</strain>
        <tissue evidence="1">Leg muscle</tissue>
    </source>
</reference>
<organism evidence="1 2">
    <name type="scientific">Dryococelus australis</name>
    <dbReference type="NCBI Taxonomy" id="614101"/>
    <lineage>
        <taxon>Eukaryota</taxon>
        <taxon>Metazoa</taxon>
        <taxon>Ecdysozoa</taxon>
        <taxon>Arthropoda</taxon>
        <taxon>Hexapoda</taxon>
        <taxon>Insecta</taxon>
        <taxon>Pterygota</taxon>
        <taxon>Neoptera</taxon>
        <taxon>Polyneoptera</taxon>
        <taxon>Phasmatodea</taxon>
        <taxon>Verophasmatodea</taxon>
        <taxon>Anareolatae</taxon>
        <taxon>Phasmatidae</taxon>
        <taxon>Eurycanthinae</taxon>
        <taxon>Dryococelus</taxon>
    </lineage>
</organism>
<dbReference type="EMBL" id="JARBHB010000002">
    <property type="protein sequence ID" value="KAJ8893889.1"/>
    <property type="molecule type" value="Genomic_DNA"/>
</dbReference>
<evidence type="ECO:0000313" key="1">
    <source>
        <dbReference type="EMBL" id="KAJ8893889.1"/>
    </source>
</evidence>
<evidence type="ECO:0000313" key="2">
    <source>
        <dbReference type="Proteomes" id="UP001159363"/>
    </source>
</evidence>
<name>A0ABQ9ICB3_9NEOP</name>